<organism evidence="1 2">
    <name type="scientific">Sandarakinorhabdus glacialis</name>
    <dbReference type="NCBI Taxonomy" id="1614636"/>
    <lineage>
        <taxon>Bacteria</taxon>
        <taxon>Pseudomonadati</taxon>
        <taxon>Pseudomonadota</taxon>
        <taxon>Alphaproteobacteria</taxon>
        <taxon>Sphingomonadales</taxon>
        <taxon>Sphingosinicellaceae</taxon>
        <taxon>Sandarakinorhabdus</taxon>
    </lineage>
</organism>
<sequence length="329" mass="34484">MGEAIIEHGIGAVRALVLEDGIVTEAHFERDDSGPRAGAVHVARLTRILEPGRRGIMRLGDHEGLIEPLPYCPEGGLLRVEVTRDAIPEAGRPRLAKLRNIEGDSATEGEVQPGADLAARLAMAGHRITRLGSTGEDRLEAEGWGEIVEAARTGFAAFAGGMLTTSPTPAMTVIDVDGPGDPAALAEAAAVATAKAIRRFDLTGSIGVDFPTLEGKAVRTKLGELLDANLPPVFERTAVNGFGFVQIVRPRDRASFVEQVRAPGFAALELLRRAARGNAGDRTLTAHPVVIAWLTARPQLIAALARAVGGEIRLNADAGLAISGGDVHG</sequence>
<dbReference type="AlphaFoldDB" id="A0A917ECD2"/>
<accession>A0A917ECD2</accession>
<dbReference type="EMBL" id="BMJM01000018">
    <property type="protein sequence ID" value="GGE21995.1"/>
    <property type="molecule type" value="Genomic_DNA"/>
</dbReference>
<protein>
    <submittedName>
        <fullName evidence="1">Uncharacterized protein</fullName>
    </submittedName>
</protein>
<evidence type="ECO:0000313" key="2">
    <source>
        <dbReference type="Proteomes" id="UP000635071"/>
    </source>
</evidence>
<keyword evidence="2" id="KW-1185">Reference proteome</keyword>
<proteinExistence type="predicted"/>
<evidence type="ECO:0000313" key="1">
    <source>
        <dbReference type="EMBL" id="GGE21995.1"/>
    </source>
</evidence>
<name>A0A917ECD2_9SPHN</name>
<comment type="caution">
    <text evidence="1">The sequence shown here is derived from an EMBL/GenBank/DDBJ whole genome shotgun (WGS) entry which is preliminary data.</text>
</comment>
<dbReference type="RefSeq" id="WP_188764324.1">
    <property type="nucleotide sequence ID" value="NZ_BMJM01000018.1"/>
</dbReference>
<reference evidence="1" key="1">
    <citation type="journal article" date="2014" name="Int. J. Syst. Evol. Microbiol.">
        <title>Complete genome sequence of Corynebacterium casei LMG S-19264T (=DSM 44701T), isolated from a smear-ripened cheese.</title>
        <authorList>
            <consortium name="US DOE Joint Genome Institute (JGI-PGF)"/>
            <person name="Walter F."/>
            <person name="Albersmeier A."/>
            <person name="Kalinowski J."/>
            <person name="Ruckert C."/>
        </authorList>
    </citation>
    <scope>NUCLEOTIDE SEQUENCE</scope>
    <source>
        <strain evidence="1">CGMCC 1.15519</strain>
    </source>
</reference>
<dbReference type="Proteomes" id="UP000635071">
    <property type="component" value="Unassembled WGS sequence"/>
</dbReference>
<reference evidence="1" key="2">
    <citation type="submission" date="2020-09" db="EMBL/GenBank/DDBJ databases">
        <authorList>
            <person name="Sun Q."/>
            <person name="Zhou Y."/>
        </authorList>
    </citation>
    <scope>NUCLEOTIDE SEQUENCE</scope>
    <source>
        <strain evidence="1">CGMCC 1.15519</strain>
    </source>
</reference>
<gene>
    <name evidence="1" type="ORF">GCM10011529_30760</name>
</gene>